<dbReference type="AlphaFoldDB" id="A0A5N6QWX5"/>
<protein>
    <submittedName>
        <fullName evidence="1">Uncharacterized protein</fullName>
    </submittedName>
</protein>
<dbReference type="SUPFAM" id="SSF74650">
    <property type="entry name" value="Galactose mutarotase-like"/>
    <property type="match status" value="1"/>
</dbReference>
<sequence length="189" mass="21542">MAKPKEFIRPLTQEYSPKDQPQIMDAGYKEWAFSRNPLLIGFPNGYVGLISSEVRVEGLETLDYLDNLMDRQRFTKQADAITFDGEIFYLTTPTKIAIIDHEKKRTFVLQKDGMPDAVVRNPWDKKAKALPDLGDEDYKTMLCVDSGSIETPNVLKPFEEWTGYQELSTVSSSYCSGQLDPRMVLHGLH</sequence>
<dbReference type="InterPro" id="IPR014718">
    <property type="entry name" value="GH-type_carb-bd"/>
</dbReference>
<dbReference type="PANTHER" id="PTHR11122">
    <property type="entry name" value="APOSPORY-ASSOCIATED PROTEIN C-RELATED"/>
    <property type="match status" value="1"/>
</dbReference>
<dbReference type="Pfam" id="PF01263">
    <property type="entry name" value="Aldose_epim"/>
    <property type="match status" value="1"/>
</dbReference>
<dbReference type="EMBL" id="CM017323">
    <property type="protein sequence ID" value="KAE8021460.1"/>
    <property type="molecule type" value="Genomic_DNA"/>
</dbReference>
<dbReference type="GO" id="GO:0005975">
    <property type="term" value="P:carbohydrate metabolic process"/>
    <property type="evidence" value="ECO:0007669"/>
    <property type="project" value="InterPro"/>
</dbReference>
<dbReference type="InterPro" id="IPR008183">
    <property type="entry name" value="Aldose_1/G6P_1-epimerase"/>
</dbReference>
<keyword evidence="2" id="KW-1185">Reference proteome</keyword>
<reference evidence="1 2" key="1">
    <citation type="submission" date="2019-06" db="EMBL/GenBank/DDBJ databases">
        <title>A chromosomal-level reference genome of Carpinus fangiana (Coryloideae, Betulaceae).</title>
        <authorList>
            <person name="Yang X."/>
            <person name="Wang Z."/>
            <person name="Zhang L."/>
            <person name="Hao G."/>
            <person name="Liu J."/>
            <person name="Yang Y."/>
        </authorList>
    </citation>
    <scope>NUCLEOTIDE SEQUENCE [LARGE SCALE GENOMIC DNA]</scope>
    <source>
        <strain evidence="1">Cfa_2016G</strain>
        <tissue evidence="1">Leaf</tissue>
    </source>
</reference>
<accession>A0A5N6QWX5</accession>
<evidence type="ECO:0000313" key="2">
    <source>
        <dbReference type="Proteomes" id="UP000327013"/>
    </source>
</evidence>
<gene>
    <name evidence="1" type="ORF">FH972_007346</name>
</gene>
<dbReference type="Gene3D" id="2.70.98.10">
    <property type="match status" value="1"/>
</dbReference>
<dbReference type="Proteomes" id="UP000327013">
    <property type="component" value="Chromosome 3"/>
</dbReference>
<dbReference type="GO" id="GO:0030246">
    <property type="term" value="F:carbohydrate binding"/>
    <property type="evidence" value="ECO:0007669"/>
    <property type="project" value="InterPro"/>
</dbReference>
<evidence type="ECO:0000313" key="1">
    <source>
        <dbReference type="EMBL" id="KAE8021460.1"/>
    </source>
</evidence>
<organism evidence="1 2">
    <name type="scientific">Carpinus fangiana</name>
    <dbReference type="NCBI Taxonomy" id="176857"/>
    <lineage>
        <taxon>Eukaryota</taxon>
        <taxon>Viridiplantae</taxon>
        <taxon>Streptophyta</taxon>
        <taxon>Embryophyta</taxon>
        <taxon>Tracheophyta</taxon>
        <taxon>Spermatophyta</taxon>
        <taxon>Magnoliopsida</taxon>
        <taxon>eudicotyledons</taxon>
        <taxon>Gunneridae</taxon>
        <taxon>Pentapetalae</taxon>
        <taxon>rosids</taxon>
        <taxon>fabids</taxon>
        <taxon>Fagales</taxon>
        <taxon>Betulaceae</taxon>
        <taxon>Carpinus</taxon>
    </lineage>
</organism>
<dbReference type="GO" id="GO:0005737">
    <property type="term" value="C:cytoplasm"/>
    <property type="evidence" value="ECO:0007669"/>
    <property type="project" value="TreeGrafter"/>
</dbReference>
<dbReference type="InterPro" id="IPR011013">
    <property type="entry name" value="Gal_mutarotase_sf_dom"/>
</dbReference>
<dbReference type="GO" id="GO:0047938">
    <property type="term" value="F:glucose-6-phosphate 1-epimerase activity"/>
    <property type="evidence" value="ECO:0007669"/>
    <property type="project" value="TreeGrafter"/>
</dbReference>
<name>A0A5N6QWX5_9ROSI</name>
<proteinExistence type="predicted"/>
<dbReference type="OrthoDB" id="1659429at2759"/>
<dbReference type="PANTHER" id="PTHR11122:SF33">
    <property type="entry name" value="GLUCOSE-6-PHOSPHATE 1-EPIMERASE"/>
    <property type="match status" value="1"/>
</dbReference>